<keyword evidence="1" id="KW-0472">Membrane</keyword>
<feature type="transmembrane region" description="Helical" evidence="1">
    <location>
        <begin position="110"/>
        <end position="128"/>
    </location>
</feature>
<gene>
    <name evidence="2" type="ORF">B0A70_04380</name>
</gene>
<feature type="transmembrane region" description="Helical" evidence="1">
    <location>
        <begin position="266"/>
        <end position="287"/>
    </location>
</feature>
<feature type="transmembrane region" description="Helical" evidence="1">
    <location>
        <begin position="325"/>
        <end position="345"/>
    </location>
</feature>
<dbReference type="InterPro" id="IPR045691">
    <property type="entry name" value="DUF6056"/>
</dbReference>
<evidence type="ECO:0000256" key="1">
    <source>
        <dbReference type="SAM" id="Phobius"/>
    </source>
</evidence>
<dbReference type="Proteomes" id="UP000238314">
    <property type="component" value="Unassembled WGS sequence"/>
</dbReference>
<evidence type="ECO:0000313" key="3">
    <source>
        <dbReference type="Proteomes" id="UP000238314"/>
    </source>
</evidence>
<feature type="transmembrane region" description="Helical" evidence="1">
    <location>
        <begin position="12"/>
        <end position="30"/>
    </location>
</feature>
<feature type="transmembrane region" description="Helical" evidence="1">
    <location>
        <begin position="299"/>
        <end position="319"/>
    </location>
</feature>
<organism evidence="2 3">
    <name type="scientific">Chryseobacterium piscicola</name>
    <dbReference type="NCBI Taxonomy" id="551459"/>
    <lineage>
        <taxon>Bacteria</taxon>
        <taxon>Pseudomonadati</taxon>
        <taxon>Bacteroidota</taxon>
        <taxon>Flavobacteriia</taxon>
        <taxon>Flavobacteriales</taxon>
        <taxon>Weeksellaceae</taxon>
        <taxon>Chryseobacterium group</taxon>
        <taxon>Chryseobacterium</taxon>
    </lineage>
</organism>
<dbReference type="EMBL" id="MUGO01000003">
    <property type="protein sequence ID" value="PQA96361.1"/>
    <property type="molecule type" value="Genomic_DNA"/>
</dbReference>
<feature type="transmembrane region" description="Helical" evidence="1">
    <location>
        <begin position="169"/>
        <end position="185"/>
    </location>
</feature>
<feature type="transmembrane region" description="Helical" evidence="1">
    <location>
        <begin position="191"/>
        <end position="207"/>
    </location>
</feature>
<keyword evidence="3" id="KW-1185">Reference proteome</keyword>
<protein>
    <submittedName>
        <fullName evidence="2">Uncharacterized protein</fullName>
    </submittedName>
</protein>
<feature type="transmembrane region" description="Helical" evidence="1">
    <location>
        <begin position="140"/>
        <end position="160"/>
    </location>
</feature>
<dbReference type="Pfam" id="PF19528">
    <property type="entry name" value="DUF6056"/>
    <property type="match status" value="1"/>
</dbReference>
<comment type="caution">
    <text evidence="2">The sequence shown here is derived from an EMBL/GenBank/DDBJ whole genome shotgun (WGS) entry which is preliminary data.</text>
</comment>
<keyword evidence="1" id="KW-1133">Transmembrane helix</keyword>
<keyword evidence="1" id="KW-0812">Transmembrane</keyword>
<feature type="transmembrane region" description="Helical" evidence="1">
    <location>
        <begin position="214"/>
        <end position="233"/>
    </location>
</feature>
<sequence>MKLLKMKTKFLPLFLIVLINIGFLLSLYWFPVTRDEFYYLDKSQLPYVFSEYWTSYNYVNPRIGQFFLNIVARSKILKVIFGLLLFNGFLWALFANVFRRFPKISHKEDAWKFLILTAAFIFLINYFGELFYYSPFATNYTFTHVLYLLYLFVMTEYFIFQRNVLPKSALKIVLLCFVAFVTGMGNEHVPPILLLFSGVCGVVFIFKNKKLPDFNIIAINISVATGYLALFFAPANAVKYKTAGKTQYGFSWEDYSSTFVMIFKYFYHYNLILIIVVIVSFLIALYLLSRRVLDRENKILIASYISLAGLAILVISYSPLIGTRLMFFSTTMLIILVCFLFKNLIKCIDFNKNVLKISSSVWLLVYFVFSTIVCYNANEIYNNFYNEISQKAKISKDVILDEELNYFDQNFPTFNRKVLLESGNEYVDKEVKNKTAEEKNIILHFNLKTLSHK</sequence>
<accession>A0A2S7KH75</accession>
<feature type="transmembrane region" description="Helical" evidence="1">
    <location>
        <begin position="357"/>
        <end position="378"/>
    </location>
</feature>
<evidence type="ECO:0000313" key="2">
    <source>
        <dbReference type="EMBL" id="PQA96361.1"/>
    </source>
</evidence>
<reference evidence="2 3" key="1">
    <citation type="submission" date="2016-11" db="EMBL/GenBank/DDBJ databases">
        <title>Whole genomes of Flavobacteriaceae.</title>
        <authorList>
            <person name="Stine C."/>
            <person name="Li C."/>
            <person name="Tadesse D."/>
        </authorList>
    </citation>
    <scope>NUCLEOTIDE SEQUENCE [LARGE SCALE GENOMIC DNA]</scope>
    <source>
        <strain evidence="2 3">DSM 21068</strain>
    </source>
</reference>
<proteinExistence type="predicted"/>
<feature type="transmembrane region" description="Helical" evidence="1">
    <location>
        <begin position="76"/>
        <end position="98"/>
    </location>
</feature>
<name>A0A2S7KH75_9FLAO</name>
<dbReference type="AlphaFoldDB" id="A0A2S7KH75"/>